<dbReference type="InterPro" id="IPR035924">
    <property type="entry name" value="FlaG-like_sf"/>
</dbReference>
<evidence type="ECO:0000313" key="3">
    <source>
        <dbReference type="Proteomes" id="UP000315901"/>
    </source>
</evidence>
<dbReference type="OrthoDB" id="5741693at2"/>
<dbReference type="AlphaFoldDB" id="A0A501X345"/>
<dbReference type="Pfam" id="PF03646">
    <property type="entry name" value="FlaG"/>
    <property type="match status" value="1"/>
</dbReference>
<organism evidence="2 3">
    <name type="scientific">Maribrevibacterium harenarium</name>
    <dbReference type="NCBI Taxonomy" id="2589817"/>
    <lineage>
        <taxon>Bacteria</taxon>
        <taxon>Pseudomonadati</taxon>
        <taxon>Pseudomonadota</taxon>
        <taxon>Gammaproteobacteria</taxon>
        <taxon>Oceanospirillales</taxon>
        <taxon>Oceanospirillaceae</taxon>
        <taxon>Maribrevibacterium</taxon>
    </lineage>
</organism>
<protein>
    <submittedName>
        <fullName evidence="2">Flagellar protein FlaG</fullName>
    </submittedName>
</protein>
<reference evidence="2 3" key="1">
    <citation type="submission" date="2019-06" db="EMBL/GenBank/DDBJ databases">
        <title>A novel bacterium of genus Marinomonas, isolated from coastal sand.</title>
        <authorList>
            <person name="Huang H."/>
            <person name="Mo K."/>
            <person name="Hu Y."/>
        </authorList>
    </citation>
    <scope>NUCLEOTIDE SEQUENCE [LARGE SCALE GENOMIC DNA]</scope>
    <source>
        <strain evidence="2 3">HB171799</strain>
    </source>
</reference>
<comment type="caution">
    <text evidence="2">The sequence shown here is derived from an EMBL/GenBank/DDBJ whole genome shotgun (WGS) entry which is preliminary data.</text>
</comment>
<dbReference type="PANTHER" id="PTHR37166">
    <property type="entry name" value="PROTEIN FLAG"/>
    <property type="match status" value="1"/>
</dbReference>
<sequence>MSMGSSDISKTSSTPFQFRQDAQEDLRTFAKQKSAELQKVNALEQRNLGQLPSNDPNGQPVTVTEQAIEQVNANIRQLNVNVSFEVADKPRENIIKVVDQDSGEVVRQIPSEEFVKMSERIQDLVSELGDIKGTLINQQV</sequence>
<gene>
    <name evidence="2" type="ORF">FJM67_02345</name>
</gene>
<feature type="compositionally biased region" description="Polar residues" evidence="1">
    <location>
        <begin position="1"/>
        <end position="17"/>
    </location>
</feature>
<keyword evidence="2" id="KW-0966">Cell projection</keyword>
<dbReference type="InterPro" id="IPR005186">
    <property type="entry name" value="FlaG"/>
</dbReference>
<dbReference type="Proteomes" id="UP000315901">
    <property type="component" value="Unassembled WGS sequence"/>
</dbReference>
<accession>A0A501X345</accession>
<dbReference type="EMBL" id="VFRR01000003">
    <property type="protein sequence ID" value="TPE54916.1"/>
    <property type="molecule type" value="Genomic_DNA"/>
</dbReference>
<dbReference type="Gene3D" id="3.30.160.170">
    <property type="entry name" value="FlaG-like"/>
    <property type="match status" value="1"/>
</dbReference>
<dbReference type="PANTHER" id="PTHR37166:SF1">
    <property type="entry name" value="PROTEIN FLAG"/>
    <property type="match status" value="1"/>
</dbReference>
<feature type="region of interest" description="Disordered" evidence="1">
    <location>
        <begin position="1"/>
        <end position="27"/>
    </location>
</feature>
<dbReference type="RefSeq" id="WP_140587085.1">
    <property type="nucleotide sequence ID" value="NZ_VFRR01000003.1"/>
</dbReference>
<keyword evidence="2" id="KW-0969">Cilium</keyword>
<keyword evidence="2" id="KW-0282">Flagellum</keyword>
<proteinExistence type="predicted"/>
<keyword evidence="3" id="KW-1185">Reference proteome</keyword>
<dbReference type="SUPFAM" id="SSF160214">
    <property type="entry name" value="FlaG-like"/>
    <property type="match status" value="1"/>
</dbReference>
<evidence type="ECO:0000313" key="2">
    <source>
        <dbReference type="EMBL" id="TPE54916.1"/>
    </source>
</evidence>
<evidence type="ECO:0000256" key="1">
    <source>
        <dbReference type="SAM" id="MobiDB-lite"/>
    </source>
</evidence>
<name>A0A501X345_9GAMM</name>